<name>A0ABY4CIB0_9BACL</name>
<dbReference type="Pfam" id="PF12890">
    <property type="entry name" value="DHOase"/>
    <property type="match status" value="1"/>
</dbReference>
<organism evidence="8 9">
    <name type="scientific">Fodinisporobacter ferrooxydans</name>
    <dbReference type="NCBI Taxonomy" id="2901836"/>
    <lineage>
        <taxon>Bacteria</taxon>
        <taxon>Bacillati</taxon>
        <taxon>Bacillota</taxon>
        <taxon>Bacilli</taxon>
        <taxon>Bacillales</taxon>
        <taxon>Alicyclobacillaceae</taxon>
        <taxon>Fodinisporobacter</taxon>
    </lineage>
</organism>
<sequence length="424" mass="45973">MGYVLKHGTIIGENTRLEQVDVLVEGNRIKQIGIDIDSTGHTLIDCTNLFISPGFIDMHVHLREPGFEYKETIESGSKAAAAGGFTTVACMPNTRPATDNADIVRFIIEQANKHGYARVLPIAAITAGQKGEELTDIPALKEAGAVGLSDDGRGVQRADRMKRAMEIAKQYDMPLIIHAEDETLSGKGCMNAGEAAERLGLPGIPDDAEAVMVARDIVLAEVTGAHLHVCHVSAKSVIELIRYAKGRGLPVTGEVAPHHLLLTDDQIDPDNSDWKVNPPLRTKRDREACIEAFLDGTLDIVATDHAPHSVEEKQKPFTEAPFGMVGLEIAFPLMYTHFVKTGRMTLNELVDRMATRPAKLFKLQGGRIQPGEPADLTVLDLHATKVIDPASFLSKGKNTPFAGQKAQGWPVLTMVDGVVSFDAR</sequence>
<dbReference type="InterPro" id="IPR011059">
    <property type="entry name" value="Metal-dep_hydrolase_composite"/>
</dbReference>
<feature type="binding site" evidence="6">
    <location>
        <position position="93"/>
    </location>
    <ligand>
        <name>substrate</name>
    </ligand>
</feature>
<feature type="binding site" evidence="6">
    <location>
        <position position="231"/>
    </location>
    <ligand>
        <name>Zn(2+)</name>
        <dbReference type="ChEBI" id="CHEBI:29105"/>
        <label>2</label>
    </ligand>
</feature>
<dbReference type="PANTHER" id="PTHR43668">
    <property type="entry name" value="ALLANTOINASE"/>
    <property type="match status" value="1"/>
</dbReference>
<comment type="function">
    <text evidence="1 6">Catalyzes the reversible cyclization of carbamoyl aspartate to dihydroorotate.</text>
</comment>
<evidence type="ECO:0000313" key="8">
    <source>
        <dbReference type="EMBL" id="UOF89182.1"/>
    </source>
</evidence>
<reference evidence="8" key="1">
    <citation type="submission" date="2021-12" db="EMBL/GenBank/DDBJ databases">
        <title>Alicyclobacillaceae gen. nov., sp. nov., isolated from chalcocite enrichment system.</title>
        <authorList>
            <person name="Jiang Z."/>
        </authorList>
    </citation>
    <scope>NUCLEOTIDE SEQUENCE</scope>
    <source>
        <strain evidence="8">MYW30-H2</strain>
    </source>
</reference>
<dbReference type="EC" id="3.5.2.3" evidence="6"/>
<feature type="domain" description="Dihydroorotase catalytic" evidence="7">
    <location>
        <begin position="51"/>
        <end position="235"/>
    </location>
</feature>
<evidence type="ECO:0000313" key="9">
    <source>
        <dbReference type="Proteomes" id="UP000830167"/>
    </source>
</evidence>
<evidence type="ECO:0000259" key="7">
    <source>
        <dbReference type="Pfam" id="PF12890"/>
    </source>
</evidence>
<keyword evidence="3 6" id="KW-0479">Metal-binding</keyword>
<comment type="pathway">
    <text evidence="6">Pyrimidine metabolism; UMP biosynthesis via de novo pathway; (S)-dihydroorotate from bicarbonate: step 3/3.</text>
</comment>
<feature type="binding site" evidence="6">
    <location>
        <begin position="61"/>
        <end position="63"/>
    </location>
    <ligand>
        <name>substrate</name>
    </ligand>
</feature>
<protein>
    <recommendedName>
        <fullName evidence="6">Dihydroorotase</fullName>
        <shortName evidence="6">DHOase</shortName>
        <ecNumber evidence="6">3.5.2.3</ecNumber>
    </recommendedName>
</protein>
<feature type="binding site" evidence="6">
    <location>
        <position position="277"/>
    </location>
    <ligand>
        <name>substrate</name>
    </ligand>
</feature>
<evidence type="ECO:0000256" key="3">
    <source>
        <dbReference type="ARBA" id="ARBA00022723"/>
    </source>
</evidence>
<accession>A0ABY4CIB0</accession>
<feature type="binding site" evidence="6">
    <location>
        <position position="151"/>
    </location>
    <ligand>
        <name>Zn(2+)</name>
        <dbReference type="ChEBI" id="CHEBI:29105"/>
        <label>2</label>
    </ligand>
</feature>
<proteinExistence type="inferred from homology"/>
<dbReference type="HAMAP" id="MF_00220_B">
    <property type="entry name" value="PyrC_classI_B"/>
    <property type="match status" value="1"/>
</dbReference>
<feature type="binding site" evidence="6">
    <location>
        <position position="304"/>
    </location>
    <ligand>
        <name>Zn(2+)</name>
        <dbReference type="ChEBI" id="CHEBI:29105"/>
        <label>1</label>
    </ligand>
</feature>
<dbReference type="Proteomes" id="UP000830167">
    <property type="component" value="Chromosome"/>
</dbReference>
<feature type="binding site" evidence="6">
    <location>
        <begin position="322"/>
        <end position="323"/>
    </location>
    <ligand>
        <name>substrate</name>
    </ligand>
</feature>
<dbReference type="InterPro" id="IPR004722">
    <property type="entry name" value="DHOase"/>
</dbReference>
<dbReference type="PROSITE" id="PS00483">
    <property type="entry name" value="DIHYDROOROTASE_2"/>
    <property type="match status" value="1"/>
</dbReference>
<keyword evidence="6" id="KW-0862">Zinc</keyword>
<comment type="catalytic activity">
    <reaction evidence="6">
        <text>(S)-dihydroorotate + H2O = N-carbamoyl-L-aspartate + H(+)</text>
        <dbReference type="Rhea" id="RHEA:24296"/>
        <dbReference type="ChEBI" id="CHEBI:15377"/>
        <dbReference type="ChEBI" id="CHEBI:15378"/>
        <dbReference type="ChEBI" id="CHEBI:30864"/>
        <dbReference type="ChEBI" id="CHEBI:32814"/>
        <dbReference type="EC" id="3.5.2.3"/>
    </reaction>
</comment>
<dbReference type="Gene3D" id="2.30.40.10">
    <property type="entry name" value="Urease, subunit C, domain 1"/>
    <property type="match status" value="1"/>
</dbReference>
<keyword evidence="4 6" id="KW-0378">Hydrolase</keyword>
<dbReference type="InterPro" id="IPR050138">
    <property type="entry name" value="DHOase/Allantoinase_Hydrolase"/>
</dbReference>
<feature type="binding site" evidence="6">
    <location>
        <position position="61"/>
    </location>
    <ligand>
        <name>Zn(2+)</name>
        <dbReference type="ChEBI" id="CHEBI:29105"/>
        <label>1</label>
    </ligand>
</feature>
<feature type="binding site" evidence="6">
    <location>
        <position position="308"/>
    </location>
    <ligand>
        <name>substrate</name>
    </ligand>
</feature>
<evidence type="ECO:0000256" key="4">
    <source>
        <dbReference type="ARBA" id="ARBA00022801"/>
    </source>
</evidence>
<evidence type="ECO:0000256" key="2">
    <source>
        <dbReference type="ARBA" id="ARBA00010286"/>
    </source>
</evidence>
<feature type="binding site" evidence="6">
    <location>
        <position position="178"/>
    </location>
    <ligand>
        <name>Zn(2+)</name>
        <dbReference type="ChEBI" id="CHEBI:29105"/>
        <label>2</label>
    </ligand>
</feature>
<dbReference type="PANTHER" id="PTHR43668:SF2">
    <property type="entry name" value="ALLANTOINASE"/>
    <property type="match status" value="1"/>
</dbReference>
<dbReference type="InterPro" id="IPR032466">
    <property type="entry name" value="Metal_Hydrolase"/>
</dbReference>
<feature type="binding site" evidence="6">
    <location>
        <position position="151"/>
    </location>
    <ligand>
        <name>Zn(2+)</name>
        <dbReference type="ChEBI" id="CHEBI:29105"/>
        <label>1</label>
    </ligand>
</feature>
<dbReference type="InterPro" id="IPR024403">
    <property type="entry name" value="DHOase_cat"/>
</dbReference>
<dbReference type="PROSITE" id="PS00482">
    <property type="entry name" value="DIHYDROOROTASE_1"/>
    <property type="match status" value="1"/>
</dbReference>
<dbReference type="SUPFAM" id="SSF51338">
    <property type="entry name" value="Composite domain of metallo-dependent hydrolases"/>
    <property type="match status" value="1"/>
</dbReference>
<dbReference type="Gene3D" id="3.20.20.140">
    <property type="entry name" value="Metal-dependent hydrolases"/>
    <property type="match status" value="1"/>
</dbReference>
<dbReference type="RefSeq" id="WP_347435864.1">
    <property type="nucleotide sequence ID" value="NZ_CP089291.1"/>
</dbReference>
<dbReference type="SUPFAM" id="SSF51556">
    <property type="entry name" value="Metallo-dependent hydrolases"/>
    <property type="match status" value="1"/>
</dbReference>
<dbReference type="EMBL" id="CP089291">
    <property type="protein sequence ID" value="UOF89182.1"/>
    <property type="molecule type" value="Genomic_DNA"/>
</dbReference>
<evidence type="ECO:0000256" key="6">
    <source>
        <dbReference type="HAMAP-Rule" id="MF_00220"/>
    </source>
</evidence>
<gene>
    <name evidence="6" type="primary">pyrC</name>
    <name evidence="8" type="ORF">LSG31_14820</name>
</gene>
<keyword evidence="5 6" id="KW-0665">Pyrimidine biosynthesis</keyword>
<dbReference type="NCBIfam" id="TIGR00857">
    <property type="entry name" value="pyrC_multi"/>
    <property type="match status" value="1"/>
</dbReference>
<comment type="cofactor">
    <cofactor evidence="6">
        <name>Zn(2+)</name>
        <dbReference type="ChEBI" id="CHEBI:29105"/>
    </cofactor>
    <text evidence="6">Binds 2 Zn(2+) ions per subunit.</text>
</comment>
<dbReference type="InterPro" id="IPR002195">
    <property type="entry name" value="Dihydroorotase_CS"/>
</dbReference>
<feature type="binding site" evidence="6">
    <location>
        <position position="59"/>
    </location>
    <ligand>
        <name>Zn(2+)</name>
        <dbReference type="ChEBI" id="CHEBI:29105"/>
        <label>1</label>
    </ligand>
</feature>
<comment type="similarity">
    <text evidence="2 6">Belongs to the metallo-dependent hydrolases superfamily. DHOase family. Class I DHOase subfamily.</text>
</comment>
<feature type="active site" evidence="6">
    <location>
        <position position="304"/>
    </location>
</feature>
<dbReference type="CDD" id="cd01317">
    <property type="entry name" value="DHOase_IIa"/>
    <property type="match status" value="1"/>
</dbReference>
<keyword evidence="9" id="KW-1185">Reference proteome</keyword>
<evidence type="ECO:0000256" key="1">
    <source>
        <dbReference type="ARBA" id="ARBA00002368"/>
    </source>
</evidence>
<evidence type="ECO:0000256" key="5">
    <source>
        <dbReference type="ARBA" id="ARBA00022975"/>
    </source>
</evidence>